<evidence type="ECO:0000313" key="1">
    <source>
        <dbReference type="EMBL" id="SVD90202.1"/>
    </source>
</evidence>
<accession>A0A382Z3X3</accession>
<dbReference type="AlphaFoldDB" id="A0A382Z3X3"/>
<reference evidence="1" key="1">
    <citation type="submission" date="2018-05" db="EMBL/GenBank/DDBJ databases">
        <authorList>
            <person name="Lanie J.A."/>
            <person name="Ng W.-L."/>
            <person name="Kazmierczak K.M."/>
            <person name="Andrzejewski T.M."/>
            <person name="Davidsen T.M."/>
            <person name="Wayne K.J."/>
            <person name="Tettelin H."/>
            <person name="Glass J.I."/>
            <person name="Rusch D."/>
            <person name="Podicherti R."/>
            <person name="Tsui H.-C.T."/>
            <person name="Winkler M.E."/>
        </authorList>
    </citation>
    <scope>NUCLEOTIDE SEQUENCE</scope>
</reference>
<dbReference type="EMBL" id="UINC01180819">
    <property type="protein sequence ID" value="SVD90202.1"/>
    <property type="molecule type" value="Genomic_DNA"/>
</dbReference>
<proteinExistence type="predicted"/>
<name>A0A382Z3X3_9ZZZZ</name>
<feature type="non-terminal residue" evidence="1">
    <location>
        <position position="215"/>
    </location>
</feature>
<gene>
    <name evidence="1" type="ORF">METZ01_LOCUS443056</name>
</gene>
<sequence length="215" mass="22461">MHSYTKGLLCSTAAAALMASAPAQANDMNEVRAELQNLLDRMERIEQSQSQSQVAEASATRTNRTYIRKRAPQLPDRFRPYDVRDLYIMPETARANGVVGGDLPGSFKVPGSDTSVAISGSLTMGTVYDGGTSEGAFATWGHAGLLQADGAEANGPSGELIMETLANSIVIATSSESELGAIGTTIVLSTDAAAPAAIDILNIGRIWAPVASMTV</sequence>
<organism evidence="1">
    <name type="scientific">marine metagenome</name>
    <dbReference type="NCBI Taxonomy" id="408172"/>
    <lineage>
        <taxon>unclassified sequences</taxon>
        <taxon>metagenomes</taxon>
        <taxon>ecological metagenomes</taxon>
    </lineage>
</organism>
<protein>
    <submittedName>
        <fullName evidence="1">Uncharacterized protein</fullName>
    </submittedName>
</protein>